<accession>A0A1H0LG62</accession>
<dbReference type="SMART" id="SM00028">
    <property type="entry name" value="TPR"/>
    <property type="match status" value="5"/>
</dbReference>
<gene>
    <name evidence="2" type="ORF">SAMN04515671_1655</name>
</gene>
<proteinExistence type="predicted"/>
<evidence type="ECO:0000313" key="2">
    <source>
        <dbReference type="EMBL" id="SDO67102.1"/>
    </source>
</evidence>
<dbReference type="Gene3D" id="1.25.40.10">
    <property type="entry name" value="Tetratricopeptide repeat domain"/>
    <property type="match status" value="2"/>
</dbReference>
<dbReference type="STRING" id="1090615.SAMN04515671_1655"/>
<keyword evidence="3" id="KW-1185">Reference proteome</keyword>
<feature type="domain" description="DUF5107" evidence="1">
    <location>
        <begin position="57"/>
        <end position="370"/>
    </location>
</feature>
<protein>
    <recommendedName>
        <fullName evidence="1">DUF5107 domain-containing protein</fullName>
    </recommendedName>
</protein>
<organism evidence="2 3">
    <name type="scientific">Nakamurella panacisegetis</name>
    <dbReference type="NCBI Taxonomy" id="1090615"/>
    <lineage>
        <taxon>Bacteria</taxon>
        <taxon>Bacillati</taxon>
        <taxon>Actinomycetota</taxon>
        <taxon>Actinomycetes</taxon>
        <taxon>Nakamurellales</taxon>
        <taxon>Nakamurellaceae</taxon>
        <taxon>Nakamurella</taxon>
    </lineage>
</organism>
<dbReference type="PANTHER" id="PTHR12558">
    <property type="entry name" value="CELL DIVISION CYCLE 16,23,27"/>
    <property type="match status" value="1"/>
</dbReference>
<sequence length="1118" mass="123221">MTVSESSIALPPVPDDQLGLGVAAWSEPVGIDTYPVDEPSMYPAFLDRRVYQGSSGRVYPLPFYDSVGSVKHPQQWQAIHVQNDWIRLTILPELGGRIHVAVDRTTGRDLFYRNNVIKPALVGLTGPWISGGVEFNWPQHHRPGTFLPVDTDIERRPDGSVTVWCSEHDPFNRMKGMHGIRLYPDRAVIEVVVRLYNRTTLPQTFLWWANVAVRVDDDYQSFFPSDVTAVADHAKRAVSSFPRADGRYYGVDYPDRVDADHPDADRLDWWRNIPVPTSYMCVGSRGDFFGGYDHGQGLGFVHWADHHVSPGKKQWTWGNSEFGRVWEHNLTDGDGPYIELMAGVYTDNQPDFSFLAPGETKTFSQFWYPIHRIGPATDATVEAAGRLDVARDESGAEVAVAIAVTRPRLACRILVQQAGRILADDLVSIEPGSPALRRYPIDGDLAAAALTVTVSDGGETLLVLRGAAQVTSSPPMPAAEPPAPATVESADALYLTGVHLDQYRHATRSPEPYWRRALAIDAGDSRTNTAMAHRLYRAGRFAEAEKLLLTSTARLTELNPNPVDGTAHYFLGIVQLAQDNLDAAYDSLSTAAWIAGWRAPAHYGLAQIDSRRHRWADALDHLDRALKAEAEFLQAADLRVLVLRRLDRGADANRQLATTLSLDPLDNWARHLADLELTCDAEAFLDLALDYVGAGFAESALSVLDQAVRLPRAGTGAGNALPLLHFHRASVLRTLGRDAEAEDAVLEAGQADPLLCFPGRLADYQVLQSEVGRDPHDGRAAALLGHWLYAHDRHAEAVLWWNRALEQVPDDVVVLRGLALAAVTVQDDVDLARRHYDRAIRLAPDDARLWFERDQLCAREAVSVSQRLSGLESRPDIVAKRDDLTVVLAELLIVDGRPAAAIELFRSRVFQPWEGGEGRVCQVWAAAHFDLARHCLSVGDLDVADTHLQSALHPPLNLAETWHPLDDLSQLELMLGDAAFQAGDIAGARSAWSRAAAFAPSEIEGPGGSTSFFYSTTALRRLNLHTRAEAVVESWRRCAVEEDLIDTPDYFATSLPQLLLFPPKPGVNARRDGLLVAAQWAALMDRPAEAQEALSELSRVDPADLRAHELSRSIAAEA</sequence>
<dbReference type="Proteomes" id="UP000198741">
    <property type="component" value="Chromosome I"/>
</dbReference>
<reference evidence="2 3" key="1">
    <citation type="submission" date="2016-10" db="EMBL/GenBank/DDBJ databases">
        <authorList>
            <person name="de Groot N.N."/>
        </authorList>
    </citation>
    <scope>NUCLEOTIDE SEQUENCE [LARGE SCALE GENOMIC DNA]</scope>
    <source>
        <strain evidence="3">P4-7,KCTC 19426,CECT 7604</strain>
    </source>
</reference>
<dbReference type="Pfam" id="PF17128">
    <property type="entry name" value="DUF5107"/>
    <property type="match status" value="1"/>
</dbReference>
<dbReference type="RefSeq" id="WP_090475540.1">
    <property type="nucleotide sequence ID" value="NZ_LT629710.1"/>
</dbReference>
<dbReference type="SUPFAM" id="SSF48452">
    <property type="entry name" value="TPR-like"/>
    <property type="match status" value="3"/>
</dbReference>
<dbReference type="PANTHER" id="PTHR12558:SF13">
    <property type="entry name" value="CELL DIVISION CYCLE PROTEIN 27 HOMOLOG"/>
    <property type="match status" value="1"/>
</dbReference>
<evidence type="ECO:0000259" key="1">
    <source>
        <dbReference type="Pfam" id="PF17128"/>
    </source>
</evidence>
<dbReference type="InterPro" id="IPR019734">
    <property type="entry name" value="TPR_rpt"/>
</dbReference>
<dbReference type="InterPro" id="IPR011990">
    <property type="entry name" value="TPR-like_helical_dom_sf"/>
</dbReference>
<name>A0A1H0LG62_9ACTN</name>
<dbReference type="Pfam" id="PF13432">
    <property type="entry name" value="TPR_16"/>
    <property type="match status" value="1"/>
</dbReference>
<evidence type="ECO:0000313" key="3">
    <source>
        <dbReference type="Proteomes" id="UP000198741"/>
    </source>
</evidence>
<dbReference type="InterPro" id="IPR033396">
    <property type="entry name" value="DUF5107"/>
</dbReference>
<dbReference type="OrthoDB" id="174931at2"/>
<dbReference type="AlphaFoldDB" id="A0A1H0LG62"/>
<dbReference type="EMBL" id="LT629710">
    <property type="protein sequence ID" value="SDO67102.1"/>
    <property type="molecule type" value="Genomic_DNA"/>
</dbReference>